<dbReference type="InterPro" id="IPR006143">
    <property type="entry name" value="RND_pump_MFP"/>
</dbReference>
<organism evidence="6 7">
    <name type="scientific">Mucilaginibacter agri</name>
    <dbReference type="NCBI Taxonomy" id="2695265"/>
    <lineage>
        <taxon>Bacteria</taxon>
        <taxon>Pseudomonadati</taxon>
        <taxon>Bacteroidota</taxon>
        <taxon>Sphingobacteriia</taxon>
        <taxon>Sphingobacteriales</taxon>
        <taxon>Sphingobacteriaceae</taxon>
        <taxon>Mucilaginibacter</taxon>
    </lineage>
</organism>
<dbReference type="InterPro" id="IPR058637">
    <property type="entry name" value="YknX-like_C"/>
</dbReference>
<dbReference type="Pfam" id="PF25989">
    <property type="entry name" value="YknX_C"/>
    <property type="match status" value="1"/>
</dbReference>
<reference evidence="6" key="1">
    <citation type="submission" date="2020-01" db="EMBL/GenBank/DDBJ databases">
        <authorList>
            <person name="Seo Y.L."/>
        </authorList>
    </citation>
    <scope>NUCLEOTIDE SEQUENCE</scope>
    <source>
        <strain evidence="6">R11</strain>
    </source>
</reference>
<dbReference type="NCBIfam" id="TIGR01730">
    <property type="entry name" value="RND_mfp"/>
    <property type="match status" value="1"/>
</dbReference>
<evidence type="ECO:0000259" key="2">
    <source>
        <dbReference type="Pfam" id="PF25893"/>
    </source>
</evidence>
<dbReference type="Pfam" id="PF25954">
    <property type="entry name" value="Beta-barrel_RND_2"/>
    <property type="match status" value="1"/>
</dbReference>
<dbReference type="PANTHER" id="PTHR30469:SF15">
    <property type="entry name" value="HLYD FAMILY OF SECRETION PROTEINS"/>
    <property type="match status" value="1"/>
</dbReference>
<accession>A0A965ZJA6</accession>
<evidence type="ECO:0000256" key="1">
    <source>
        <dbReference type="ARBA" id="ARBA00009477"/>
    </source>
</evidence>
<reference evidence="6" key="2">
    <citation type="submission" date="2020-10" db="EMBL/GenBank/DDBJ databases">
        <title>Mucilaginibacter sp. nov., isolated from soil.</title>
        <authorList>
            <person name="Jeon C.O."/>
        </authorList>
    </citation>
    <scope>NUCLEOTIDE SEQUENCE</scope>
    <source>
        <strain evidence="6">R11</strain>
    </source>
</reference>
<evidence type="ECO:0000259" key="3">
    <source>
        <dbReference type="Pfam" id="PF25954"/>
    </source>
</evidence>
<feature type="domain" description="CzcB-like barrel-sandwich hybrid" evidence="4">
    <location>
        <begin position="93"/>
        <end position="206"/>
    </location>
</feature>
<feature type="domain" description="CusB-like beta-barrel" evidence="3">
    <location>
        <begin position="220"/>
        <end position="290"/>
    </location>
</feature>
<protein>
    <submittedName>
        <fullName evidence="6">Efflux RND transporter periplasmic adaptor subunit</fullName>
    </submittedName>
</protein>
<dbReference type="InterPro" id="IPR058792">
    <property type="entry name" value="Beta-barrel_RND_2"/>
</dbReference>
<evidence type="ECO:0000259" key="5">
    <source>
        <dbReference type="Pfam" id="PF25989"/>
    </source>
</evidence>
<comment type="similarity">
    <text evidence="1">Belongs to the membrane fusion protein (MFP) (TC 8.A.1) family.</text>
</comment>
<dbReference type="Gene3D" id="2.40.50.100">
    <property type="match status" value="1"/>
</dbReference>
<evidence type="ECO:0000313" key="6">
    <source>
        <dbReference type="EMBL" id="NCD72184.1"/>
    </source>
</evidence>
<dbReference type="InterPro" id="IPR058647">
    <property type="entry name" value="BSH_CzcB-like"/>
</dbReference>
<evidence type="ECO:0000259" key="4">
    <source>
        <dbReference type="Pfam" id="PF25973"/>
    </source>
</evidence>
<dbReference type="RefSeq" id="WP_166588141.1">
    <property type="nucleotide sequence ID" value="NZ_WWEO01000045.1"/>
</dbReference>
<evidence type="ECO:0000313" key="7">
    <source>
        <dbReference type="Proteomes" id="UP000638732"/>
    </source>
</evidence>
<sequence length="370" mass="39797">MKKILYTSAVALMALAACNSKPKDDKAQLADLKKQQSEIAGKIAALEAKNGGGQDSSKVTDVNVYEVKPTSFTNYIEIQGRIDAQDNVTAYSQSPGTITNIYVKAGDHVSRGQVLVQLDDNVLKQNIAQVATQVDLNKTLYQRQKNLWDQKIGTEVQYLQSKTALEGSQKQLASLKEQAAMYSIKSPINGTIDQMDLKLGQMAQPGQTGIRIVNADVLKVKADVPESYAGRVNQGDIVKVMVPDAADSLNAKVTFAAKVIDPGSRSFGIEVKLPVRNTLRPNMTATLKIADYNNKTALVIPFKAIQKSEQGDYVFVDENGVAKQKGIKIGRTYGGSAEILSGIAAGDKLITDGANDIEDGDKVKSSTSGN</sequence>
<dbReference type="Proteomes" id="UP000638732">
    <property type="component" value="Unassembled WGS sequence"/>
</dbReference>
<dbReference type="Gene3D" id="1.10.287.470">
    <property type="entry name" value="Helix hairpin bin"/>
    <property type="match status" value="1"/>
</dbReference>
<dbReference type="GO" id="GO:1990281">
    <property type="term" value="C:efflux pump complex"/>
    <property type="evidence" value="ECO:0007669"/>
    <property type="project" value="TreeGrafter"/>
</dbReference>
<dbReference type="PANTHER" id="PTHR30469">
    <property type="entry name" value="MULTIDRUG RESISTANCE PROTEIN MDTA"/>
    <property type="match status" value="1"/>
</dbReference>
<keyword evidence="7" id="KW-1185">Reference proteome</keyword>
<feature type="domain" description="CzcB-like alpha-helical hairpin" evidence="2">
    <location>
        <begin position="124"/>
        <end position="178"/>
    </location>
</feature>
<dbReference type="SUPFAM" id="SSF111369">
    <property type="entry name" value="HlyD-like secretion proteins"/>
    <property type="match status" value="1"/>
</dbReference>
<dbReference type="PROSITE" id="PS51257">
    <property type="entry name" value="PROKAR_LIPOPROTEIN"/>
    <property type="match status" value="1"/>
</dbReference>
<dbReference type="Gene3D" id="2.40.30.170">
    <property type="match status" value="1"/>
</dbReference>
<proteinExistence type="inferred from homology"/>
<dbReference type="GO" id="GO:0015562">
    <property type="term" value="F:efflux transmembrane transporter activity"/>
    <property type="evidence" value="ECO:0007669"/>
    <property type="project" value="TreeGrafter"/>
</dbReference>
<dbReference type="Pfam" id="PF25973">
    <property type="entry name" value="BSH_CzcB"/>
    <property type="match status" value="1"/>
</dbReference>
<dbReference type="Gene3D" id="2.40.420.20">
    <property type="match status" value="1"/>
</dbReference>
<comment type="caution">
    <text evidence="6">The sequence shown here is derived from an EMBL/GenBank/DDBJ whole genome shotgun (WGS) entry which is preliminary data.</text>
</comment>
<feature type="domain" description="YknX-like C-terminal permuted SH3-like" evidence="5">
    <location>
        <begin position="297"/>
        <end position="364"/>
    </location>
</feature>
<dbReference type="EMBL" id="WWEO01000045">
    <property type="protein sequence ID" value="NCD72184.1"/>
    <property type="molecule type" value="Genomic_DNA"/>
</dbReference>
<dbReference type="InterPro" id="IPR058648">
    <property type="entry name" value="HH_CzcB-like"/>
</dbReference>
<gene>
    <name evidence="6" type="ORF">GSY63_22665</name>
</gene>
<dbReference type="Pfam" id="PF25893">
    <property type="entry name" value="HH_CzcB"/>
    <property type="match status" value="1"/>
</dbReference>
<name>A0A965ZJA6_9SPHI</name>
<dbReference type="AlphaFoldDB" id="A0A965ZJA6"/>